<feature type="non-terminal residue" evidence="2">
    <location>
        <position position="99"/>
    </location>
</feature>
<keyword evidence="3" id="KW-1185">Reference proteome</keyword>
<evidence type="ECO:0000313" key="3">
    <source>
        <dbReference type="Proteomes" id="UP000265520"/>
    </source>
</evidence>
<reference evidence="2 3" key="1">
    <citation type="journal article" date="2018" name="Front. Plant Sci.">
        <title>Red Clover (Trifolium pratense) and Zigzag Clover (T. medium) - A Picture of Genomic Similarities and Differences.</title>
        <authorList>
            <person name="Dluhosova J."/>
            <person name="Istvanek J."/>
            <person name="Nedelnik J."/>
            <person name="Repkova J."/>
        </authorList>
    </citation>
    <scope>NUCLEOTIDE SEQUENCE [LARGE SCALE GENOMIC DNA]</scope>
    <source>
        <strain evidence="3">cv. 10/8</strain>
        <tissue evidence="2">Leaf</tissue>
    </source>
</reference>
<dbReference type="AlphaFoldDB" id="A0A392NUK7"/>
<organism evidence="2 3">
    <name type="scientific">Trifolium medium</name>
    <dbReference type="NCBI Taxonomy" id="97028"/>
    <lineage>
        <taxon>Eukaryota</taxon>
        <taxon>Viridiplantae</taxon>
        <taxon>Streptophyta</taxon>
        <taxon>Embryophyta</taxon>
        <taxon>Tracheophyta</taxon>
        <taxon>Spermatophyta</taxon>
        <taxon>Magnoliopsida</taxon>
        <taxon>eudicotyledons</taxon>
        <taxon>Gunneridae</taxon>
        <taxon>Pentapetalae</taxon>
        <taxon>rosids</taxon>
        <taxon>fabids</taxon>
        <taxon>Fabales</taxon>
        <taxon>Fabaceae</taxon>
        <taxon>Papilionoideae</taxon>
        <taxon>50 kb inversion clade</taxon>
        <taxon>NPAAA clade</taxon>
        <taxon>Hologalegina</taxon>
        <taxon>IRL clade</taxon>
        <taxon>Trifolieae</taxon>
        <taxon>Trifolium</taxon>
    </lineage>
</organism>
<evidence type="ECO:0000313" key="2">
    <source>
        <dbReference type="EMBL" id="MCI03511.1"/>
    </source>
</evidence>
<accession>A0A392NUK7</accession>
<sequence>MKNTPSNTSSSSRSNSSDPDFDATDEVSPLLTTTERVTRSSKKPLVGSSSNSVSRGKSLSESSVAAFGPLETPVYRKTRTPTVNITKLKKELDAAKKKK</sequence>
<feature type="compositionally biased region" description="Low complexity" evidence="1">
    <location>
        <begin position="48"/>
        <end position="60"/>
    </location>
</feature>
<dbReference type="Proteomes" id="UP000265520">
    <property type="component" value="Unassembled WGS sequence"/>
</dbReference>
<comment type="caution">
    <text evidence="2">The sequence shown here is derived from an EMBL/GenBank/DDBJ whole genome shotgun (WGS) entry which is preliminary data.</text>
</comment>
<name>A0A392NUK7_9FABA</name>
<proteinExistence type="predicted"/>
<feature type="compositionally biased region" description="Low complexity" evidence="1">
    <location>
        <begin position="1"/>
        <end position="18"/>
    </location>
</feature>
<protein>
    <submittedName>
        <fullName evidence="2">Uncharacterized protein</fullName>
    </submittedName>
</protein>
<feature type="region of interest" description="Disordered" evidence="1">
    <location>
        <begin position="1"/>
        <end position="71"/>
    </location>
</feature>
<dbReference type="EMBL" id="LXQA010052393">
    <property type="protein sequence ID" value="MCI03511.1"/>
    <property type="molecule type" value="Genomic_DNA"/>
</dbReference>
<evidence type="ECO:0000256" key="1">
    <source>
        <dbReference type="SAM" id="MobiDB-lite"/>
    </source>
</evidence>